<dbReference type="Proteomes" id="UP000326799">
    <property type="component" value="Unassembled WGS sequence"/>
</dbReference>
<name>A0A5N6ERH1_9EURO</name>
<dbReference type="InterPro" id="IPR052895">
    <property type="entry name" value="HetReg/Transcr_Mod"/>
</dbReference>
<proteinExistence type="predicted"/>
<organism evidence="2 3">
    <name type="scientific">Aspergillus novoparasiticus</name>
    <dbReference type="NCBI Taxonomy" id="986946"/>
    <lineage>
        <taxon>Eukaryota</taxon>
        <taxon>Fungi</taxon>
        <taxon>Dikarya</taxon>
        <taxon>Ascomycota</taxon>
        <taxon>Pezizomycotina</taxon>
        <taxon>Eurotiomycetes</taxon>
        <taxon>Eurotiomycetidae</taxon>
        <taxon>Eurotiales</taxon>
        <taxon>Aspergillaceae</taxon>
        <taxon>Aspergillus</taxon>
        <taxon>Aspergillus subgen. Circumdati</taxon>
    </lineage>
</organism>
<evidence type="ECO:0000259" key="1">
    <source>
        <dbReference type="Pfam" id="PF06985"/>
    </source>
</evidence>
<dbReference type="EMBL" id="ML733439">
    <property type="protein sequence ID" value="KAB8219354.1"/>
    <property type="molecule type" value="Genomic_DNA"/>
</dbReference>
<dbReference type="Pfam" id="PF06985">
    <property type="entry name" value="HET"/>
    <property type="match status" value="1"/>
</dbReference>
<dbReference type="PANTHER" id="PTHR24148:SF64">
    <property type="entry name" value="HETEROKARYON INCOMPATIBILITY DOMAIN-CONTAINING PROTEIN"/>
    <property type="match status" value="1"/>
</dbReference>
<evidence type="ECO:0000313" key="2">
    <source>
        <dbReference type="EMBL" id="KAB8219354.1"/>
    </source>
</evidence>
<feature type="domain" description="Heterokaryon incompatibility" evidence="1">
    <location>
        <begin position="46"/>
        <end position="178"/>
    </location>
</feature>
<protein>
    <submittedName>
        <fullName evidence="2">Heterokaryon incompatibility protein-domain-containing protein</fullName>
    </submittedName>
</protein>
<evidence type="ECO:0000313" key="3">
    <source>
        <dbReference type="Proteomes" id="UP000326799"/>
    </source>
</evidence>
<dbReference type="InterPro" id="IPR010730">
    <property type="entry name" value="HET"/>
</dbReference>
<dbReference type="AlphaFoldDB" id="A0A5N6ERH1"/>
<dbReference type="PANTHER" id="PTHR24148">
    <property type="entry name" value="ANKYRIN REPEAT DOMAIN-CONTAINING PROTEIN 39 HOMOLOG-RELATED"/>
    <property type="match status" value="1"/>
</dbReference>
<accession>A0A5N6ERH1</accession>
<sequence>MPVHEGLYQASLDNRSFRLVTLKPGLARDAVHVELTCHDMSNSPQYDAISYVWGHHGTMSQIFCNGTPTHVRPNLLWVLRRMRHPSQPRTLWIDALCINQNDHAERSLQVTIMGDIYSRAKHVFACIGDDPDGGASDVASLLKGNLEDPQQSDFDPRWVSLGVLLRQPWFSRAWVLQEVGLSQDPKVIYGNVKFRYRDLMELVLWVQRNAQWILSKADISSLLIHTNWYDWSSRGLKSSPSSSLRGNQDYEFLDLLDHASILECQDPRDHVYAFLSHPLAQKRRLNSSDRALITPDYRKSVIDVFKDVSVYLLEQSGLRTLSSVEHNESSIGAHFPSWVIRWDIGHVMNNMDRFPRHPPLYRADTEHKDVASSVLASKKSNSQISFVDIIFSYMFSNRFTPAHVLYEGLLEVQHMLTKALTREMTEKPSQLNIDDQFTSIDNIELSRQTIK</sequence>
<gene>
    <name evidence="2" type="ORF">BDV33DRAFT_204480</name>
</gene>
<reference evidence="2 3" key="1">
    <citation type="submission" date="2019-04" db="EMBL/GenBank/DDBJ databases">
        <title>Fungal friends and foes A comparative genomics study of 23 Aspergillus species from section Flavi.</title>
        <authorList>
            <consortium name="DOE Joint Genome Institute"/>
            <person name="Kjaerbolling I."/>
            <person name="Vesth T.C."/>
            <person name="Frisvad J.C."/>
            <person name="Nybo J.L."/>
            <person name="Theobald S."/>
            <person name="Kildgaard S."/>
            <person name="Petersen T.I."/>
            <person name="Kuo A."/>
            <person name="Sato A."/>
            <person name="Lyhne E.K."/>
            <person name="Kogle M.E."/>
            <person name="Wiebenga A."/>
            <person name="Kun R.S."/>
            <person name="Lubbers R.J."/>
            <person name="Makela M.R."/>
            <person name="Barry K."/>
            <person name="Chovatia M."/>
            <person name="Clum A."/>
            <person name="Daum C."/>
            <person name="Haridas S."/>
            <person name="He G."/>
            <person name="LaButti K."/>
            <person name="Lipzen A."/>
            <person name="Mondo S."/>
            <person name="Pangilinan J."/>
            <person name="Riley R."/>
            <person name="Salamov A."/>
            <person name="Simmons B.A."/>
            <person name="Magnuson J.K."/>
            <person name="Henrissat B."/>
            <person name="Mortensen U.H."/>
            <person name="Larsen T.O."/>
            <person name="De vries R.P."/>
            <person name="Grigoriev I.V."/>
            <person name="Machida M."/>
            <person name="Baker S.E."/>
            <person name="Andersen M.R."/>
        </authorList>
    </citation>
    <scope>NUCLEOTIDE SEQUENCE [LARGE SCALE GENOMIC DNA]</scope>
    <source>
        <strain evidence="2 3">CBS 126849</strain>
    </source>
</reference>
<keyword evidence="3" id="KW-1185">Reference proteome</keyword>